<comment type="catalytic activity">
    <reaction evidence="5">
        <text>siroheme + 2 H(+) = 12,18-didecarboxysiroheme + 2 CO2</text>
        <dbReference type="Rhea" id="RHEA:19093"/>
        <dbReference type="ChEBI" id="CHEBI:15378"/>
        <dbReference type="ChEBI" id="CHEBI:16526"/>
        <dbReference type="ChEBI" id="CHEBI:60052"/>
        <dbReference type="ChEBI" id="CHEBI:140497"/>
        <dbReference type="EC" id="4.1.1.111"/>
    </reaction>
</comment>
<dbReference type="PANTHER" id="PTHR43413:SF1">
    <property type="entry name" value="SIROHEME DECARBOXYLASE NIRL SUBUNIT"/>
    <property type="match status" value="1"/>
</dbReference>
<evidence type="ECO:0000313" key="8">
    <source>
        <dbReference type="EMBL" id="MBK7677224.1"/>
    </source>
</evidence>
<evidence type="ECO:0000256" key="5">
    <source>
        <dbReference type="ARBA" id="ARBA00048470"/>
    </source>
</evidence>
<dbReference type="Gene3D" id="1.10.10.10">
    <property type="entry name" value="Winged helix-like DNA-binding domain superfamily/Winged helix DNA-binding domain"/>
    <property type="match status" value="1"/>
</dbReference>
<comment type="caution">
    <text evidence="8">The sequence shown here is derived from an EMBL/GenBank/DDBJ whole genome shotgun (WGS) entry which is preliminary data.</text>
</comment>
<dbReference type="EC" id="4.1.1.111" evidence="4"/>
<dbReference type="Proteomes" id="UP000697998">
    <property type="component" value="Unassembled WGS sequence"/>
</dbReference>
<dbReference type="Pfam" id="PF17805">
    <property type="entry name" value="AsnC_trans_reg2"/>
    <property type="match status" value="2"/>
</dbReference>
<evidence type="ECO:0000259" key="6">
    <source>
        <dbReference type="Pfam" id="PF17805"/>
    </source>
</evidence>
<dbReference type="InterPro" id="IPR040523">
    <property type="entry name" value="AsnC_trans_reg2"/>
</dbReference>
<evidence type="ECO:0000256" key="1">
    <source>
        <dbReference type="ARBA" id="ARBA00023239"/>
    </source>
</evidence>
<comment type="pathway">
    <text evidence="2">Porphyrin-containing compound metabolism.</text>
</comment>
<dbReference type="InterPro" id="IPR036390">
    <property type="entry name" value="WH_DNA-bd_sf"/>
</dbReference>
<dbReference type="Gene3D" id="3.30.70.3460">
    <property type="match status" value="2"/>
</dbReference>
<evidence type="ECO:0000259" key="7">
    <source>
        <dbReference type="Pfam" id="PF22451"/>
    </source>
</evidence>
<feature type="domain" description="Siroheme decarboxylase NirL-like HTH" evidence="7">
    <location>
        <begin position="9"/>
        <end position="52"/>
    </location>
</feature>
<dbReference type="SUPFAM" id="SSF46785">
    <property type="entry name" value="Winged helix' DNA-binding domain"/>
    <property type="match status" value="1"/>
</dbReference>
<gene>
    <name evidence="8" type="ORF">IPJ27_22090</name>
</gene>
<dbReference type="GO" id="GO:0016829">
    <property type="term" value="F:lyase activity"/>
    <property type="evidence" value="ECO:0007669"/>
    <property type="project" value="UniProtKB-KW"/>
</dbReference>
<dbReference type="InterPro" id="IPR036388">
    <property type="entry name" value="WH-like_DNA-bd_sf"/>
</dbReference>
<protein>
    <recommendedName>
        <fullName evidence="4">siroheme decarboxylase</fullName>
        <ecNumber evidence="4">4.1.1.111</ecNumber>
    </recommendedName>
</protein>
<dbReference type="Pfam" id="PF22451">
    <property type="entry name" value="NirdL-like_HTH"/>
    <property type="match status" value="2"/>
</dbReference>
<dbReference type="InterPro" id="IPR053953">
    <property type="entry name" value="NirdL-like_HTH"/>
</dbReference>
<feature type="domain" description="Siroheme decarboxylase NirL-like HTH" evidence="7">
    <location>
        <begin position="177"/>
        <end position="221"/>
    </location>
</feature>
<dbReference type="PANTHER" id="PTHR43413">
    <property type="entry name" value="TRANSCRIPTIONAL REGULATOR, ASNC FAMILY"/>
    <property type="match status" value="1"/>
</dbReference>
<accession>A0A935Q311</accession>
<name>A0A935Q311_9PROT</name>
<feature type="domain" description="Siroheme decarboxylase AsnC-like ligand binding" evidence="6">
    <location>
        <begin position="233"/>
        <end position="320"/>
    </location>
</feature>
<dbReference type="AlphaFoldDB" id="A0A935Q311"/>
<dbReference type="InterPro" id="IPR019888">
    <property type="entry name" value="Tscrpt_reg_AsnC-like"/>
</dbReference>
<comment type="similarity">
    <text evidence="3">Belongs to the Ahb/Nir family.</text>
</comment>
<dbReference type="SMART" id="SM00344">
    <property type="entry name" value="HTH_ASNC"/>
    <property type="match status" value="1"/>
</dbReference>
<dbReference type="InterPro" id="IPR050684">
    <property type="entry name" value="HTH-Siroheme_Decarb"/>
</dbReference>
<organism evidence="8 9">
    <name type="scientific">Candidatus Accumulibacter proximus</name>
    <dbReference type="NCBI Taxonomy" id="2954385"/>
    <lineage>
        <taxon>Bacteria</taxon>
        <taxon>Pseudomonadati</taxon>
        <taxon>Pseudomonadota</taxon>
        <taxon>Betaproteobacteria</taxon>
        <taxon>Candidatus Accumulibacter</taxon>
    </lineage>
</organism>
<evidence type="ECO:0000256" key="2">
    <source>
        <dbReference type="ARBA" id="ARBA00023444"/>
    </source>
</evidence>
<proteinExistence type="inferred from homology"/>
<feature type="domain" description="Siroheme decarboxylase AsnC-like ligand binding" evidence="6">
    <location>
        <begin position="66"/>
        <end position="140"/>
    </location>
</feature>
<dbReference type="EMBL" id="JADJMH010000034">
    <property type="protein sequence ID" value="MBK7677224.1"/>
    <property type="molecule type" value="Genomic_DNA"/>
</dbReference>
<reference evidence="8 9" key="1">
    <citation type="submission" date="2020-10" db="EMBL/GenBank/DDBJ databases">
        <title>Connecting structure to function with the recovery of over 1000 high-quality activated sludge metagenome-assembled genomes encoding full-length rRNA genes using long-read sequencing.</title>
        <authorList>
            <person name="Singleton C.M."/>
            <person name="Petriglieri F."/>
            <person name="Kristensen J.M."/>
            <person name="Kirkegaard R.H."/>
            <person name="Michaelsen T.Y."/>
            <person name="Andersen M.H."/>
            <person name="Karst S.M."/>
            <person name="Dueholm M.S."/>
            <person name="Nielsen P.H."/>
            <person name="Albertsen M."/>
        </authorList>
    </citation>
    <scope>NUCLEOTIDE SEQUENCE [LARGE SCALE GENOMIC DNA]</scope>
    <source>
        <strain evidence="8">EsbW_18-Q3-R4-48_BATAC.285</strain>
    </source>
</reference>
<evidence type="ECO:0000256" key="4">
    <source>
        <dbReference type="ARBA" id="ARBA00023471"/>
    </source>
</evidence>
<keyword evidence="1" id="KW-0456">Lyase</keyword>
<evidence type="ECO:0000256" key="3">
    <source>
        <dbReference type="ARBA" id="ARBA00023457"/>
    </source>
</evidence>
<sequence>MPEGALDFRLLNEFQRDFPLCPAPFAELASRLGVPEGAVLRGLEALRREGKIARIGAVFAPKRIGASTLAAMAVPPAKLAAIAEVVNRFPEVNHNYEREHRYNLWFVVTAGSEGRLQAALAAIEQAAGWPMLRLPLLHEYHIDLGFALDGRDERPTRGATEHNHAFVPPTPLDEDGRRLVMVLQEGLPLFIRPFSVLASRLRCDEGEVIERIRRWCAQGIIKRFGVIVRHHELGYTANAMLVHDVPDAGVDEVGERLARAGGVTLCYRRPRVLPEWRYNLFCMIHGQARAQVEARIAELRVQLQISDYACDTLFSLTRFKQGGARYV</sequence>
<evidence type="ECO:0000313" key="9">
    <source>
        <dbReference type="Proteomes" id="UP000697998"/>
    </source>
</evidence>